<proteinExistence type="predicted"/>
<dbReference type="Pfam" id="PF01226">
    <property type="entry name" value="Form_Nir_trans"/>
    <property type="match status" value="1"/>
</dbReference>
<evidence type="ECO:0000256" key="5">
    <source>
        <dbReference type="SAM" id="Phobius"/>
    </source>
</evidence>
<feature type="transmembrane region" description="Helical" evidence="5">
    <location>
        <begin position="59"/>
        <end position="78"/>
    </location>
</feature>
<dbReference type="EMBL" id="LZZM01000175">
    <property type="protein sequence ID" value="OOM76274.1"/>
    <property type="molecule type" value="Genomic_DNA"/>
</dbReference>
<accession>A0A1S8TF79</accession>
<dbReference type="InterPro" id="IPR000292">
    <property type="entry name" value="For/NO2_transpt"/>
</dbReference>
<feature type="transmembrane region" description="Helical" evidence="5">
    <location>
        <begin position="230"/>
        <end position="251"/>
    </location>
</feature>
<keyword evidence="3 5" id="KW-1133">Transmembrane helix</keyword>
<evidence type="ECO:0000256" key="3">
    <source>
        <dbReference type="ARBA" id="ARBA00022989"/>
    </source>
</evidence>
<gene>
    <name evidence="6" type="primary">nirC_1</name>
    <name evidence="6" type="ORF">CLPUN_27750</name>
</gene>
<comment type="subcellular location">
    <subcellularLocation>
        <location evidence="1">Membrane</location>
        <topology evidence="1">Multi-pass membrane protein</topology>
    </subcellularLocation>
</comment>
<sequence length="253" mass="27940">MYKKDIDTISNLGKNKYKNAEETPVKYIGRAIITGFYIMLAIILSYSTGAIINPHYKEFAKLLVAGTFSVALALVVFLKGELFTSNNLVMCVGMYTKKVNIKAVMKVWIYSYIGNFIGAVIIAYLFVKSGATLEPMKAYLEPIVNAKLELPVHQLILRGVLCNFMVCLGYLSTIKMETEIGKLAMLFFCVFAFIIAGFEHSIANMGIFSIAHFAIGDFPIILILRNLLWVSLGNIIGGGILLGLPSVIISIEE</sequence>
<organism evidence="6 7">
    <name type="scientific">Clostridium puniceum</name>
    <dbReference type="NCBI Taxonomy" id="29367"/>
    <lineage>
        <taxon>Bacteria</taxon>
        <taxon>Bacillati</taxon>
        <taxon>Bacillota</taxon>
        <taxon>Clostridia</taxon>
        <taxon>Eubacteriales</taxon>
        <taxon>Clostridiaceae</taxon>
        <taxon>Clostridium</taxon>
    </lineage>
</organism>
<evidence type="ECO:0000313" key="6">
    <source>
        <dbReference type="EMBL" id="OOM76274.1"/>
    </source>
</evidence>
<evidence type="ECO:0000256" key="2">
    <source>
        <dbReference type="ARBA" id="ARBA00022692"/>
    </source>
</evidence>
<feature type="transmembrane region" description="Helical" evidence="5">
    <location>
        <begin position="180"/>
        <end position="198"/>
    </location>
</feature>
<dbReference type="InterPro" id="IPR023271">
    <property type="entry name" value="Aquaporin-like"/>
</dbReference>
<dbReference type="AlphaFoldDB" id="A0A1S8TF79"/>
<keyword evidence="2 5" id="KW-0812">Transmembrane</keyword>
<evidence type="ECO:0000256" key="1">
    <source>
        <dbReference type="ARBA" id="ARBA00004141"/>
    </source>
</evidence>
<evidence type="ECO:0000313" key="7">
    <source>
        <dbReference type="Proteomes" id="UP000190890"/>
    </source>
</evidence>
<dbReference type="GO" id="GO:0005886">
    <property type="term" value="C:plasma membrane"/>
    <property type="evidence" value="ECO:0007669"/>
    <property type="project" value="TreeGrafter"/>
</dbReference>
<evidence type="ECO:0000256" key="4">
    <source>
        <dbReference type="ARBA" id="ARBA00023136"/>
    </source>
</evidence>
<dbReference type="GO" id="GO:0015499">
    <property type="term" value="F:formate transmembrane transporter activity"/>
    <property type="evidence" value="ECO:0007669"/>
    <property type="project" value="TreeGrafter"/>
</dbReference>
<feature type="transmembrane region" description="Helical" evidence="5">
    <location>
        <begin position="27"/>
        <end position="47"/>
    </location>
</feature>
<dbReference type="PANTHER" id="PTHR30520:SF8">
    <property type="entry name" value="NITRITE TRANSPORTER NIRC"/>
    <property type="match status" value="1"/>
</dbReference>
<dbReference type="Proteomes" id="UP000190890">
    <property type="component" value="Unassembled WGS sequence"/>
</dbReference>
<feature type="transmembrane region" description="Helical" evidence="5">
    <location>
        <begin position="205"/>
        <end position="224"/>
    </location>
</feature>
<reference evidence="6 7" key="1">
    <citation type="submission" date="2016-05" db="EMBL/GenBank/DDBJ databases">
        <title>Microbial solvent formation.</title>
        <authorList>
            <person name="Poehlein A."/>
            <person name="Montoya Solano J.D."/>
            <person name="Flitsch S."/>
            <person name="Krabben P."/>
            <person name="Duerre P."/>
            <person name="Daniel R."/>
        </authorList>
    </citation>
    <scope>NUCLEOTIDE SEQUENCE [LARGE SCALE GENOMIC DNA]</scope>
    <source>
        <strain evidence="6 7">DSM 2619</strain>
    </source>
</reference>
<name>A0A1S8TF79_9CLOT</name>
<feature type="transmembrane region" description="Helical" evidence="5">
    <location>
        <begin position="155"/>
        <end position="174"/>
    </location>
</feature>
<dbReference type="STRING" id="29367.CLPUN_27750"/>
<comment type="caution">
    <text evidence="6">The sequence shown here is derived from an EMBL/GenBank/DDBJ whole genome shotgun (WGS) entry which is preliminary data.</text>
</comment>
<protein>
    <submittedName>
        <fullName evidence="6">Nitrite transporter NirC</fullName>
    </submittedName>
</protein>
<keyword evidence="7" id="KW-1185">Reference proteome</keyword>
<feature type="transmembrane region" description="Helical" evidence="5">
    <location>
        <begin position="107"/>
        <end position="127"/>
    </location>
</feature>
<keyword evidence="4 5" id="KW-0472">Membrane</keyword>
<dbReference type="PANTHER" id="PTHR30520">
    <property type="entry name" value="FORMATE TRANSPORTER-RELATED"/>
    <property type="match status" value="1"/>
</dbReference>
<dbReference type="RefSeq" id="WP_077847871.1">
    <property type="nucleotide sequence ID" value="NZ_LZZM01000175.1"/>
</dbReference>
<dbReference type="Gene3D" id="1.20.1080.10">
    <property type="entry name" value="Glycerol uptake facilitator protein"/>
    <property type="match status" value="1"/>
</dbReference>
<dbReference type="OrthoDB" id="9786493at2"/>